<proteinExistence type="predicted"/>
<accession>A0A6C0J274</accession>
<reference evidence="1" key="1">
    <citation type="journal article" date="2020" name="Nature">
        <title>Giant virus diversity and host interactions through global metagenomics.</title>
        <authorList>
            <person name="Schulz F."/>
            <person name="Roux S."/>
            <person name="Paez-Espino D."/>
            <person name="Jungbluth S."/>
            <person name="Walsh D.A."/>
            <person name="Denef V.J."/>
            <person name="McMahon K.D."/>
            <person name="Konstantinidis K.T."/>
            <person name="Eloe-Fadrosh E.A."/>
            <person name="Kyrpides N.C."/>
            <person name="Woyke T."/>
        </authorList>
    </citation>
    <scope>NUCLEOTIDE SEQUENCE</scope>
    <source>
        <strain evidence="1">GVMAG-M-3300025572-1</strain>
    </source>
</reference>
<organism evidence="1">
    <name type="scientific">viral metagenome</name>
    <dbReference type="NCBI Taxonomy" id="1070528"/>
    <lineage>
        <taxon>unclassified sequences</taxon>
        <taxon>metagenomes</taxon>
        <taxon>organismal metagenomes</taxon>
    </lineage>
</organism>
<name>A0A6C0J274_9ZZZZ</name>
<dbReference type="EMBL" id="MN740283">
    <property type="protein sequence ID" value="QHT97753.1"/>
    <property type="molecule type" value="Genomic_DNA"/>
</dbReference>
<dbReference type="AlphaFoldDB" id="A0A6C0J274"/>
<evidence type="ECO:0000313" key="1">
    <source>
        <dbReference type="EMBL" id="QHT97753.1"/>
    </source>
</evidence>
<sequence length="35" mass="4102">MFSCCRSTESVKIRRRVAIELKKYELEASQMSFSS</sequence>
<protein>
    <submittedName>
        <fullName evidence="1">Uncharacterized protein</fullName>
    </submittedName>
</protein>